<evidence type="ECO:0000256" key="1">
    <source>
        <dbReference type="SAM" id="MobiDB-lite"/>
    </source>
</evidence>
<proteinExistence type="predicted"/>
<feature type="region of interest" description="Disordered" evidence="1">
    <location>
        <begin position="1"/>
        <end position="95"/>
    </location>
</feature>
<keyword evidence="3" id="KW-1185">Reference proteome</keyword>
<dbReference type="Proteomes" id="UP000054032">
    <property type="component" value="Unassembled WGS sequence"/>
</dbReference>
<dbReference type="AlphaFoldDB" id="W6ZFB3"/>
<sequence length="109" mass="12154">MLHHVPRTTHATLLYSLPASPPSSSPSLPRAQRIRPLRARTTSPRTHLPLSSPVVRPSPLHHPQTPPSPSHPNHSTRLEHTHPLRPHLPLRTPFPSPLSDICTVHRITV</sequence>
<accession>W6ZFB3</accession>
<reference evidence="2 3" key="1">
    <citation type="journal article" date="2013" name="PLoS Genet.">
        <title>Comparative genome structure, secondary metabolite, and effector coding capacity across Cochliobolus pathogens.</title>
        <authorList>
            <person name="Condon B.J."/>
            <person name="Leng Y."/>
            <person name="Wu D."/>
            <person name="Bushley K.E."/>
            <person name="Ohm R.A."/>
            <person name="Otillar R."/>
            <person name="Martin J."/>
            <person name="Schackwitz W."/>
            <person name="Grimwood J."/>
            <person name="MohdZainudin N."/>
            <person name="Xue C."/>
            <person name="Wang R."/>
            <person name="Manning V.A."/>
            <person name="Dhillon B."/>
            <person name="Tu Z.J."/>
            <person name="Steffenson B.J."/>
            <person name="Salamov A."/>
            <person name="Sun H."/>
            <person name="Lowry S."/>
            <person name="LaButti K."/>
            <person name="Han J."/>
            <person name="Copeland A."/>
            <person name="Lindquist E."/>
            <person name="Barry K."/>
            <person name="Schmutz J."/>
            <person name="Baker S.E."/>
            <person name="Ciuffetti L.M."/>
            <person name="Grigoriev I.V."/>
            <person name="Zhong S."/>
            <person name="Turgeon B.G."/>
        </authorList>
    </citation>
    <scope>NUCLEOTIDE SEQUENCE [LARGE SCALE GENOMIC DNA]</scope>
    <source>
        <strain evidence="2 3">ATCC 44560</strain>
    </source>
</reference>
<protein>
    <submittedName>
        <fullName evidence="2">Uncharacterized protein</fullName>
    </submittedName>
</protein>
<name>W6ZFB3_COCMI</name>
<dbReference type="RefSeq" id="XP_007684718.1">
    <property type="nucleotide sequence ID" value="XM_007686528.1"/>
</dbReference>
<dbReference type="GeneID" id="19122404"/>
<dbReference type="EMBL" id="KI963938">
    <property type="protein sequence ID" value="EUC48705.1"/>
    <property type="molecule type" value="Genomic_DNA"/>
</dbReference>
<dbReference type="HOGENOM" id="CLU_2183480_0_0_1"/>
<gene>
    <name evidence="2" type="ORF">COCMIDRAFT_33779</name>
</gene>
<dbReference type="KEGG" id="bor:COCMIDRAFT_33779"/>
<evidence type="ECO:0000313" key="2">
    <source>
        <dbReference type="EMBL" id="EUC48705.1"/>
    </source>
</evidence>
<evidence type="ECO:0000313" key="3">
    <source>
        <dbReference type="Proteomes" id="UP000054032"/>
    </source>
</evidence>
<feature type="compositionally biased region" description="Low complexity" evidence="1">
    <location>
        <begin position="47"/>
        <end position="63"/>
    </location>
</feature>
<organism evidence="2 3">
    <name type="scientific">Bipolaris oryzae ATCC 44560</name>
    <dbReference type="NCBI Taxonomy" id="930090"/>
    <lineage>
        <taxon>Eukaryota</taxon>
        <taxon>Fungi</taxon>
        <taxon>Dikarya</taxon>
        <taxon>Ascomycota</taxon>
        <taxon>Pezizomycotina</taxon>
        <taxon>Dothideomycetes</taxon>
        <taxon>Pleosporomycetidae</taxon>
        <taxon>Pleosporales</taxon>
        <taxon>Pleosporineae</taxon>
        <taxon>Pleosporaceae</taxon>
        <taxon>Bipolaris</taxon>
    </lineage>
</organism>